<evidence type="ECO:0000256" key="5">
    <source>
        <dbReference type="ARBA" id="ARBA00022801"/>
    </source>
</evidence>
<dbReference type="SUPFAM" id="SSF47090">
    <property type="entry name" value="PGBD-like"/>
    <property type="match status" value="1"/>
</dbReference>
<dbReference type="InterPro" id="IPR036365">
    <property type="entry name" value="PGBD-like_sf"/>
</dbReference>
<organism evidence="11 12">
    <name type="scientific">Alkaliphilus hydrothermalis</name>
    <dbReference type="NCBI Taxonomy" id="1482730"/>
    <lineage>
        <taxon>Bacteria</taxon>
        <taxon>Bacillati</taxon>
        <taxon>Bacillota</taxon>
        <taxon>Clostridia</taxon>
        <taxon>Peptostreptococcales</taxon>
        <taxon>Natronincolaceae</taxon>
        <taxon>Alkaliphilus</taxon>
    </lineage>
</organism>
<dbReference type="Pfam" id="PF01471">
    <property type="entry name" value="PG_binding_1"/>
    <property type="match status" value="1"/>
</dbReference>
<feature type="domain" description="Peptidoglycan binding-like" evidence="9">
    <location>
        <begin position="35"/>
        <end position="91"/>
    </location>
</feature>
<keyword evidence="6" id="KW-0749">Sporulation</keyword>
<dbReference type="RefSeq" id="WP_204403938.1">
    <property type="nucleotide sequence ID" value="NZ_JAFBEE010000023.1"/>
</dbReference>
<keyword evidence="3" id="KW-0309">Germination</keyword>
<evidence type="ECO:0000256" key="8">
    <source>
        <dbReference type="NCBIfam" id="TIGR02869"/>
    </source>
</evidence>
<dbReference type="EMBL" id="JAFBEE010000023">
    <property type="protein sequence ID" value="MBM7616072.1"/>
    <property type="molecule type" value="Genomic_DNA"/>
</dbReference>
<dbReference type="Pfam" id="PF07486">
    <property type="entry name" value="Hydrolase_2"/>
    <property type="match status" value="1"/>
</dbReference>
<keyword evidence="5 11" id="KW-0378">Hydrolase</keyword>
<evidence type="ECO:0000256" key="2">
    <source>
        <dbReference type="ARBA" id="ARBA00018364"/>
    </source>
</evidence>
<evidence type="ECO:0000313" key="12">
    <source>
        <dbReference type="Proteomes" id="UP001314796"/>
    </source>
</evidence>
<protein>
    <recommendedName>
        <fullName evidence="2 8">Spore cortex-lytic enzyme</fullName>
    </recommendedName>
</protein>
<evidence type="ECO:0000256" key="4">
    <source>
        <dbReference type="ARBA" id="ARBA00022729"/>
    </source>
</evidence>
<evidence type="ECO:0000259" key="9">
    <source>
        <dbReference type="Pfam" id="PF01471"/>
    </source>
</evidence>
<evidence type="ECO:0000256" key="1">
    <source>
        <dbReference type="ARBA" id="ARBA00007010"/>
    </source>
</evidence>
<dbReference type="Gene3D" id="1.10.101.10">
    <property type="entry name" value="PGBD-like superfamily/PGBD"/>
    <property type="match status" value="1"/>
</dbReference>
<dbReference type="InterPro" id="IPR002477">
    <property type="entry name" value="Peptidoglycan-bd-like"/>
</dbReference>
<evidence type="ECO:0000259" key="10">
    <source>
        <dbReference type="Pfam" id="PF07486"/>
    </source>
</evidence>
<reference evidence="11 12" key="1">
    <citation type="submission" date="2021-01" db="EMBL/GenBank/DDBJ databases">
        <title>Genomic Encyclopedia of Type Strains, Phase IV (KMG-IV): sequencing the most valuable type-strain genomes for metagenomic binning, comparative biology and taxonomic classification.</title>
        <authorList>
            <person name="Goeker M."/>
        </authorList>
    </citation>
    <scope>NUCLEOTIDE SEQUENCE [LARGE SCALE GENOMIC DNA]</scope>
    <source>
        <strain evidence="11 12">DSM 25890</strain>
    </source>
</reference>
<evidence type="ECO:0000256" key="6">
    <source>
        <dbReference type="ARBA" id="ARBA00022969"/>
    </source>
</evidence>
<evidence type="ECO:0000256" key="3">
    <source>
        <dbReference type="ARBA" id="ARBA00022544"/>
    </source>
</evidence>
<dbReference type="InterPro" id="IPR036366">
    <property type="entry name" value="PGBDSf"/>
</dbReference>
<sequence>MKKYVLVLTVAFSLVLVVGLYINGLSAQNLSWGSRGEEVREVQSRLKRWGYMDGAVDGIYGADTYNGVIKFQRNNGLTADGVVGPSTRKALGISSKTTAPSDSVSRGVSRSDDINLLARIIHAEAKGEPYEGKVAVGAVILNRIESASFPNTLAGVVYQAGAFEPVMNGTINQPANDEAYKAARDALNGWDPTSGALYFWNPATATSKWIWSRKITLRIGDHVYGI</sequence>
<dbReference type="GO" id="GO:0008745">
    <property type="term" value="F:N-acetylmuramoyl-L-alanine amidase activity"/>
    <property type="evidence" value="ECO:0007669"/>
    <property type="project" value="UniProtKB-EC"/>
</dbReference>
<dbReference type="NCBIfam" id="TIGR02869">
    <property type="entry name" value="spore_SleB"/>
    <property type="match status" value="1"/>
</dbReference>
<keyword evidence="12" id="KW-1185">Reference proteome</keyword>
<keyword evidence="4" id="KW-0732">Signal</keyword>
<dbReference type="InterPro" id="IPR011105">
    <property type="entry name" value="Cell_wall_hydrolase_SleB"/>
</dbReference>
<dbReference type="InterPro" id="IPR042047">
    <property type="entry name" value="SleB_dom1"/>
</dbReference>
<dbReference type="Gene3D" id="1.10.10.2520">
    <property type="entry name" value="Cell wall hydrolase SleB, domain 1"/>
    <property type="match status" value="1"/>
</dbReference>
<gene>
    <name evidence="11" type="ORF">JOC73_002648</name>
</gene>
<evidence type="ECO:0000256" key="7">
    <source>
        <dbReference type="ARBA" id="ARBA00023316"/>
    </source>
</evidence>
<name>A0ABS2NSZ2_9FIRM</name>
<evidence type="ECO:0000313" key="11">
    <source>
        <dbReference type="EMBL" id="MBM7616072.1"/>
    </source>
</evidence>
<comment type="similarity">
    <text evidence="1">Belongs to the SleB family.</text>
</comment>
<comment type="caution">
    <text evidence="11">The sequence shown here is derived from an EMBL/GenBank/DDBJ whole genome shotgun (WGS) entry which is preliminary data.</text>
</comment>
<keyword evidence="7" id="KW-0961">Cell wall biogenesis/degradation</keyword>
<proteinExistence type="inferred from homology"/>
<feature type="domain" description="Cell wall hydrolase SleB" evidence="10">
    <location>
        <begin position="127"/>
        <end position="224"/>
    </location>
</feature>
<dbReference type="InterPro" id="IPR014224">
    <property type="entry name" value="Spore_cortex_SleB"/>
</dbReference>
<dbReference type="Proteomes" id="UP001314796">
    <property type="component" value="Unassembled WGS sequence"/>
</dbReference>
<accession>A0ABS2NSZ2</accession>
<dbReference type="Gene3D" id="6.20.240.60">
    <property type="match status" value="1"/>
</dbReference>